<name>A0ABU3ZUJ0_9SPHN</name>
<organism evidence="1 2">
    <name type="scientific">Sphingobium naphthae</name>
    <dbReference type="NCBI Taxonomy" id="1886786"/>
    <lineage>
        <taxon>Bacteria</taxon>
        <taxon>Pseudomonadati</taxon>
        <taxon>Pseudomonadota</taxon>
        <taxon>Alphaproteobacteria</taxon>
        <taxon>Sphingomonadales</taxon>
        <taxon>Sphingomonadaceae</taxon>
        <taxon>Sphingobium</taxon>
    </lineage>
</organism>
<dbReference type="Proteomes" id="UP001185984">
    <property type="component" value="Unassembled WGS sequence"/>
</dbReference>
<comment type="caution">
    <text evidence="1">The sequence shown here is derived from an EMBL/GenBank/DDBJ whole genome shotgun (WGS) entry which is preliminary data.</text>
</comment>
<evidence type="ECO:0000313" key="2">
    <source>
        <dbReference type="Proteomes" id="UP001185984"/>
    </source>
</evidence>
<dbReference type="EMBL" id="JAPTHD010000001">
    <property type="protein sequence ID" value="MDV5823192.1"/>
    <property type="molecule type" value="Genomic_DNA"/>
</dbReference>
<dbReference type="RefSeq" id="WP_317516188.1">
    <property type="nucleotide sequence ID" value="NZ_JAPTHD010000001.1"/>
</dbReference>
<reference evidence="2" key="1">
    <citation type="journal article" date="2022" name="J Environ Chem Eng">
        <title>Biodegradation of petroleum oil using a constructed nonpathogenic and heavy metal-tolerant bacterial consortium isolated from marine sponges.</title>
        <authorList>
            <person name="Dechsakulwatana C."/>
            <person name="Rungsihiranrut A."/>
            <person name="Muangchinda C."/>
            <person name="Ningthoujam R."/>
            <person name="Klankeo P."/>
            <person name="Pinyakong O."/>
        </authorList>
    </citation>
    <scope>NUCLEOTIDE SEQUENCE [LARGE SCALE GENOMIC DNA]</scope>
    <source>
        <strain evidence="2">MO2-4</strain>
    </source>
</reference>
<gene>
    <name evidence="1" type="ORF">O0R41_06225</name>
</gene>
<sequence length="334" mass="37229">TEIVQQASTVQRIKQLEEDLKKNKDALKLQKFGSTIGRELDPNHCPTCEQPIDDALLPQGTLEAVMSLEDNIQYIDAQRKAFDRLADRSVAVIRDLDLELLTTGEDLRRLTSRLRALRSDLIAPSHAASASFIEERLRIEQRLIQLRDIDARFAEHINGLVDQVATWTGLQGEIRLLPTERLSTDDVVKIDALEASIRRQLGRYGFITFPAADLTVSKDTYRPEKEGFEIGFELSASDSIRLKWAYQLGLLDVAKIGDTNHPGLVVFDEPRQQEAAPASVAGLIAEAGRIAASGKQILIATSEDLDSVRKFVEGVDHKLVVFDGRIIDRVDPQV</sequence>
<proteinExistence type="predicted"/>
<protein>
    <submittedName>
        <fullName evidence="1">Uncharacterized protein</fullName>
    </submittedName>
</protein>
<feature type="non-terminal residue" evidence="1">
    <location>
        <position position="1"/>
    </location>
</feature>
<keyword evidence="2" id="KW-1185">Reference proteome</keyword>
<evidence type="ECO:0000313" key="1">
    <source>
        <dbReference type="EMBL" id="MDV5823192.1"/>
    </source>
</evidence>
<accession>A0ABU3ZUJ0</accession>